<dbReference type="RefSeq" id="WP_218603711.1">
    <property type="nucleotide sequence ID" value="NZ_JADQDJ010000151.1"/>
</dbReference>
<evidence type="ECO:0000313" key="1">
    <source>
        <dbReference type="EMBL" id="MBW0136084.1"/>
    </source>
</evidence>
<accession>A0ABS6UUY8</accession>
<dbReference type="Proteomes" id="UP000694287">
    <property type="component" value="Unassembled WGS sequence"/>
</dbReference>
<comment type="caution">
    <text evidence="1">The sequence shown here is derived from an EMBL/GenBank/DDBJ whole genome shotgun (WGS) entry which is preliminary data.</text>
</comment>
<keyword evidence="2" id="KW-1185">Reference proteome</keyword>
<organism evidence="1 2">
    <name type="scientific">Pseudonocardia abyssalis</name>
    <dbReference type="NCBI Taxonomy" id="2792008"/>
    <lineage>
        <taxon>Bacteria</taxon>
        <taxon>Bacillati</taxon>
        <taxon>Actinomycetota</taxon>
        <taxon>Actinomycetes</taxon>
        <taxon>Pseudonocardiales</taxon>
        <taxon>Pseudonocardiaceae</taxon>
        <taxon>Pseudonocardia</taxon>
    </lineage>
</organism>
<protein>
    <submittedName>
        <fullName evidence="1">Uncharacterized protein</fullName>
    </submittedName>
</protein>
<evidence type="ECO:0000313" key="2">
    <source>
        <dbReference type="Proteomes" id="UP000694287"/>
    </source>
</evidence>
<reference evidence="1 2" key="1">
    <citation type="submission" date="2020-11" db="EMBL/GenBank/DDBJ databases">
        <title>Pseudonocardia abyssalis sp. nov. and Pseudonocardia oceani sp. nov., description and phylogenomic analysis of two novel actinomycetes isolated from the deep Southern Ocean.</title>
        <authorList>
            <person name="Parra J."/>
        </authorList>
    </citation>
    <scope>NUCLEOTIDE SEQUENCE [LARGE SCALE GENOMIC DNA]</scope>
    <source>
        <strain evidence="1 2">KRD-168</strain>
    </source>
</reference>
<gene>
    <name evidence="1" type="ORF">I4I81_17695</name>
</gene>
<dbReference type="EMBL" id="JADQDK010000001">
    <property type="protein sequence ID" value="MBW0136084.1"/>
    <property type="molecule type" value="Genomic_DNA"/>
</dbReference>
<sequence length="75" mass="8211">MSVVTGEPPDTTGAESVQTVVVEDRGRWVVEIVVVFADGVVRHRIDSFHTRERAEISAGLIKRAAERDLRGPLNG</sequence>
<proteinExistence type="predicted"/>
<name>A0ABS6UUY8_9PSEU</name>